<feature type="compositionally biased region" description="Low complexity" evidence="1">
    <location>
        <begin position="747"/>
        <end position="761"/>
    </location>
</feature>
<name>A0A9W8YH48_9PLEO</name>
<feature type="compositionally biased region" description="Polar residues" evidence="1">
    <location>
        <begin position="853"/>
        <end position="866"/>
    </location>
</feature>
<organism evidence="2 3">
    <name type="scientific">Neocucurbitaria cava</name>
    <dbReference type="NCBI Taxonomy" id="798079"/>
    <lineage>
        <taxon>Eukaryota</taxon>
        <taxon>Fungi</taxon>
        <taxon>Dikarya</taxon>
        <taxon>Ascomycota</taxon>
        <taxon>Pezizomycotina</taxon>
        <taxon>Dothideomycetes</taxon>
        <taxon>Pleosporomycetidae</taxon>
        <taxon>Pleosporales</taxon>
        <taxon>Pleosporineae</taxon>
        <taxon>Cucurbitariaceae</taxon>
        <taxon>Neocucurbitaria</taxon>
    </lineage>
</organism>
<feature type="compositionally biased region" description="Low complexity" evidence="1">
    <location>
        <begin position="795"/>
        <end position="839"/>
    </location>
</feature>
<evidence type="ECO:0000313" key="2">
    <source>
        <dbReference type="EMBL" id="KAJ4377995.1"/>
    </source>
</evidence>
<dbReference type="OrthoDB" id="3793279at2759"/>
<feature type="compositionally biased region" description="Polar residues" evidence="1">
    <location>
        <begin position="762"/>
        <end position="777"/>
    </location>
</feature>
<protein>
    <submittedName>
        <fullName evidence="2">Uncharacterized protein</fullName>
    </submittedName>
</protein>
<comment type="caution">
    <text evidence="2">The sequence shown here is derived from an EMBL/GenBank/DDBJ whole genome shotgun (WGS) entry which is preliminary data.</text>
</comment>
<gene>
    <name evidence="2" type="ORF">N0V83_000825</name>
</gene>
<sequence>MSDDNAPSSTATGDAASASSTLTWSVSASNATNATSTGAPVVTAVPFSCPDAADSNVDQVVGGFKLDYLVLCNTQLTTEDRVGRPIPVDDETSCAAQCSLVNAQGGQDTCQGASFVPYTDGRPGGSCTLTGSEPTYVNSPGSVAVVHTGTFSNGNECSNLDSAANSSSSIDTSALVASITSASFSLSTPGLITQSVDGGVYETYVSANSTDASGYVHWSWYAVSASSSYWWAVYSTSWECTATISRTIVQQPTTVYSVLITTIINGATTTIISGTSTRVFTNGGGIGGGGLTPPTFVPASTTEGNGEVTTFFSLATGTSTGGAEIIPPTAFPSPSGNSSLSIEGAGNATVSGGTFTVYSTASAGVIPPPTISLGVANSTAGISEDAFTVVSTGGTQFSTSGSTYTRNATGGEGVIPPAPTGASDSTVPTVTFGSGNITAAGSTFTSVSTGDNGIITPIFGTGASTLASLSIEAISNFTVGPSTLPTITVIVEESTLSTSGSTATVNSTGASGVIPPGPSGNVTVVVEVSVASGGATSATSSSTYTFGSTGDSGVVPPVSTGTGNITISGGTAIVSSTATNGVIPPSFAPPPNVNITSAGGSAGFSIQGGTATTSVTGGSGVITPIPSSNASSTSTGPPFTDSDAPRVPFFSGSTSLPESGASVTPSPSLNGSSTSTGPPFTNSDANRTPFPLSSTVLNSTLPGTAASTPAVSTFLVVETVSVIIPPLSFNATTTSPGFSDFGVPPVSANSTAPPSFTPSPSVNGSSTGPPFTNSDANRTPFFGESTSVPNDGFTVASVTPSPSSNSSVPAPSGPPSASLNITSLPPSVTPSVSLNVSSTGPPFTNSDADRTGGWNQASSSTAGTGVIAPSSNATTSFLPTITIVLPPPFGNLTVPSGSGFTAESVGIPTPSANLTITSSLPTGNSSFPSATPTMSLNSTTPDVCPTAAIVVTVTSIEVETSIQTTTVVQTVTVAPAPNTLSGASASSAPSILALADRARSAGTPATQEQIDAACADPQNIVQNPDFAVSDSGAVPGWTVDTSDPVISVESEQNPEGNGTIAQFRSAVVGRTLSITQPITLCPDSQYSLSALNRQANVLAKCNATYAVGADTVFTVTPQQSWLPTSGFFTAGSGSTGASVNLTITASCAGFDGIAVSDQDGYMRVEVSGVSIVKDDASHKKKREDLAVVVAPKNHFVFAWSNTD</sequence>
<dbReference type="AlphaFoldDB" id="A0A9W8YH48"/>
<evidence type="ECO:0000313" key="3">
    <source>
        <dbReference type="Proteomes" id="UP001140560"/>
    </source>
</evidence>
<feature type="compositionally biased region" description="Polar residues" evidence="1">
    <location>
        <begin position="625"/>
        <end position="637"/>
    </location>
</feature>
<feature type="region of interest" description="Disordered" evidence="1">
    <location>
        <begin position="747"/>
        <end position="866"/>
    </location>
</feature>
<dbReference type="Proteomes" id="UP001140560">
    <property type="component" value="Unassembled WGS sequence"/>
</dbReference>
<reference evidence="2" key="1">
    <citation type="submission" date="2022-10" db="EMBL/GenBank/DDBJ databases">
        <title>Tapping the CABI collections for fungal endophytes: first genome assemblies for Collariella, Neodidymelliopsis, Ascochyta clinopodiicola, Didymella pomorum, Didymosphaeria variabile, Neocosmospora piperis and Neocucurbitaria cava.</title>
        <authorList>
            <person name="Hill R."/>
        </authorList>
    </citation>
    <scope>NUCLEOTIDE SEQUENCE</scope>
    <source>
        <strain evidence="2">IMI 356814</strain>
    </source>
</reference>
<feature type="compositionally biased region" description="Polar residues" evidence="1">
    <location>
        <begin position="651"/>
        <end position="688"/>
    </location>
</feature>
<evidence type="ECO:0000256" key="1">
    <source>
        <dbReference type="SAM" id="MobiDB-lite"/>
    </source>
</evidence>
<keyword evidence="3" id="KW-1185">Reference proteome</keyword>
<feature type="region of interest" description="Disordered" evidence="1">
    <location>
        <begin position="613"/>
        <end position="688"/>
    </location>
</feature>
<dbReference type="EMBL" id="JAPEUY010000001">
    <property type="protein sequence ID" value="KAJ4377995.1"/>
    <property type="molecule type" value="Genomic_DNA"/>
</dbReference>
<proteinExistence type="predicted"/>
<accession>A0A9W8YH48</accession>